<evidence type="ECO:0000313" key="1">
    <source>
        <dbReference type="EMBL" id="MBP1876053.1"/>
    </source>
</evidence>
<dbReference type="EMBL" id="JAGGJR010000014">
    <property type="protein sequence ID" value="MBP1876053.1"/>
    <property type="molecule type" value="Genomic_DNA"/>
</dbReference>
<evidence type="ECO:0000313" key="2">
    <source>
        <dbReference type="Proteomes" id="UP000823773"/>
    </source>
</evidence>
<protein>
    <submittedName>
        <fullName evidence="1">RNA polymerase sigma-70 factor (ECF subfamily)</fullName>
    </submittedName>
</protein>
<proteinExistence type="predicted"/>
<comment type="caution">
    <text evidence="1">The sequence shown here is derived from an EMBL/GenBank/DDBJ whole genome shotgun (WGS) entry which is preliminary data.</text>
</comment>
<accession>A0ACC5T5C1</accession>
<sequence>MRRRGLSEETAADLTQDTFVRLMGANPKGNQNNPRAYLFKISRNLAIDYHRREQAAPVDHIPDAEFTAIADPRPSAEAALYDKQRLALSDAALAELPERTRRAFELYRLEDLTIAEVAEKIGLSTTRTWALIRDAYRHVRIRLQDL</sequence>
<keyword evidence="2" id="KW-1185">Reference proteome</keyword>
<organism evidence="1 2">
    <name type="scientific">Ensifer adhaerens</name>
    <name type="common">Sinorhizobium morelense</name>
    <dbReference type="NCBI Taxonomy" id="106592"/>
    <lineage>
        <taxon>Bacteria</taxon>
        <taxon>Pseudomonadati</taxon>
        <taxon>Pseudomonadota</taxon>
        <taxon>Alphaproteobacteria</taxon>
        <taxon>Hyphomicrobiales</taxon>
        <taxon>Rhizobiaceae</taxon>
        <taxon>Sinorhizobium/Ensifer group</taxon>
        <taxon>Ensifer</taxon>
    </lineage>
</organism>
<gene>
    <name evidence="1" type="ORF">J2Z19_005802</name>
</gene>
<dbReference type="Proteomes" id="UP000823773">
    <property type="component" value="Unassembled WGS sequence"/>
</dbReference>
<name>A0ACC5T5C1_ENSAD</name>
<reference evidence="1" key="1">
    <citation type="submission" date="2021-03" db="EMBL/GenBank/DDBJ databases">
        <title>Genomic Encyclopedia of Type Strains, Phase IV (KMG-IV): sequencing the most valuable type-strain genomes for metagenomic binning, comparative biology and taxonomic classification.</title>
        <authorList>
            <person name="Goeker M."/>
        </authorList>
    </citation>
    <scope>NUCLEOTIDE SEQUENCE</scope>
    <source>
        <strain evidence="1">DSM 18131</strain>
    </source>
</reference>